<dbReference type="AlphaFoldDB" id="A0A518DM95"/>
<gene>
    <name evidence="1" type="ORF">Pla8534_07320</name>
</gene>
<dbReference type="Pfam" id="PF07394">
    <property type="entry name" value="DUF1501"/>
    <property type="match status" value="1"/>
</dbReference>
<dbReference type="KEGG" id="lcre:Pla8534_07320"/>
<proteinExistence type="predicted"/>
<protein>
    <recommendedName>
        <fullName evidence="3">DUF1501 domain-containing protein</fullName>
    </recommendedName>
</protein>
<dbReference type="Proteomes" id="UP000317648">
    <property type="component" value="Chromosome"/>
</dbReference>
<dbReference type="RefSeq" id="WP_145049351.1">
    <property type="nucleotide sequence ID" value="NZ_CP036433.1"/>
</dbReference>
<dbReference type="SUPFAM" id="SSF53649">
    <property type="entry name" value="Alkaline phosphatase-like"/>
    <property type="match status" value="1"/>
</dbReference>
<reference evidence="1 2" key="1">
    <citation type="submission" date="2019-02" db="EMBL/GenBank/DDBJ databases">
        <title>Deep-cultivation of Planctomycetes and their phenomic and genomic characterization uncovers novel biology.</title>
        <authorList>
            <person name="Wiegand S."/>
            <person name="Jogler M."/>
            <person name="Boedeker C."/>
            <person name="Pinto D."/>
            <person name="Vollmers J."/>
            <person name="Rivas-Marin E."/>
            <person name="Kohn T."/>
            <person name="Peeters S.H."/>
            <person name="Heuer A."/>
            <person name="Rast P."/>
            <person name="Oberbeckmann S."/>
            <person name="Bunk B."/>
            <person name="Jeske O."/>
            <person name="Meyerdierks A."/>
            <person name="Storesund J.E."/>
            <person name="Kallscheuer N."/>
            <person name="Luecker S."/>
            <person name="Lage O.M."/>
            <person name="Pohl T."/>
            <person name="Merkel B.J."/>
            <person name="Hornburger P."/>
            <person name="Mueller R.-W."/>
            <person name="Bruemmer F."/>
            <person name="Labrenz M."/>
            <person name="Spormann A.M."/>
            <person name="Op den Camp H."/>
            <person name="Overmann J."/>
            <person name="Amann R."/>
            <person name="Jetten M.S.M."/>
            <person name="Mascher T."/>
            <person name="Medema M.H."/>
            <person name="Devos D.P."/>
            <person name="Kaster A.-K."/>
            <person name="Ovreas L."/>
            <person name="Rohde M."/>
            <person name="Galperin M.Y."/>
            <person name="Jogler C."/>
        </authorList>
    </citation>
    <scope>NUCLEOTIDE SEQUENCE [LARGE SCALE GENOMIC DNA]</scope>
    <source>
        <strain evidence="1 2">Pla85_3_4</strain>
    </source>
</reference>
<dbReference type="InterPro" id="IPR017850">
    <property type="entry name" value="Alkaline_phosphatase_core_sf"/>
</dbReference>
<evidence type="ECO:0000313" key="1">
    <source>
        <dbReference type="EMBL" id="QDU92959.1"/>
    </source>
</evidence>
<sequence>MTNSCLDYRLTRRSLLAAGGASILGLQVSDLLALEGSSHASKAEHVILFWNGGGMSHIDTWDPKPGRPTAGEFSPIKTSVPGIEISEIFPKLSKQMQDVALIRSIAGTQGAHERASYQLQTSYLPAGNLKHPGLGSVVASQRKSLGDLPAYISISGMGRGASYLGQQCEAYYVPAPGEKDPYLAFPDGIANVRGNKRLEILARYNQKFAAANRDDRLAATKTSIEDAVHLMRSPALEAFELGKVPYETIERYGDNAFGRGALLAKRLVEKGVRFVQINRGGFDTHSNNFEALTRHGGIMDPALASLIQDLREMGKLDTTLIVMMSEFGRTPRINEDVGRDHWPNVFSCMMAGGGLRGGTVIGSSDEDGAYPDKDPVEVADLHATICHQLGIDGNKEVMTQLRRPMKLVDNGTPIAGLIS</sequence>
<dbReference type="PANTHER" id="PTHR43737:SF1">
    <property type="entry name" value="DUF1501 DOMAIN-CONTAINING PROTEIN"/>
    <property type="match status" value="1"/>
</dbReference>
<dbReference type="InterPro" id="IPR010869">
    <property type="entry name" value="DUF1501"/>
</dbReference>
<evidence type="ECO:0000313" key="2">
    <source>
        <dbReference type="Proteomes" id="UP000317648"/>
    </source>
</evidence>
<dbReference type="PANTHER" id="PTHR43737">
    <property type="entry name" value="BLL7424 PROTEIN"/>
    <property type="match status" value="1"/>
</dbReference>
<name>A0A518DM95_9BACT</name>
<dbReference type="EMBL" id="CP036433">
    <property type="protein sequence ID" value="QDU92959.1"/>
    <property type="molecule type" value="Genomic_DNA"/>
</dbReference>
<dbReference type="Gene3D" id="3.40.720.10">
    <property type="entry name" value="Alkaline Phosphatase, subunit A"/>
    <property type="match status" value="1"/>
</dbReference>
<keyword evidence="2" id="KW-1185">Reference proteome</keyword>
<dbReference type="OrthoDB" id="237638at2"/>
<accession>A0A518DM95</accession>
<evidence type="ECO:0008006" key="3">
    <source>
        <dbReference type="Google" id="ProtNLM"/>
    </source>
</evidence>
<organism evidence="1 2">
    <name type="scientific">Lignipirellula cremea</name>
    <dbReference type="NCBI Taxonomy" id="2528010"/>
    <lineage>
        <taxon>Bacteria</taxon>
        <taxon>Pseudomonadati</taxon>
        <taxon>Planctomycetota</taxon>
        <taxon>Planctomycetia</taxon>
        <taxon>Pirellulales</taxon>
        <taxon>Pirellulaceae</taxon>
        <taxon>Lignipirellula</taxon>
    </lineage>
</organism>